<evidence type="ECO:0000259" key="10">
    <source>
        <dbReference type="PROSITE" id="PS50192"/>
    </source>
</evidence>
<evidence type="ECO:0000256" key="1">
    <source>
        <dbReference type="ARBA" id="ARBA00004394"/>
    </source>
</evidence>
<evidence type="ECO:0000313" key="12">
    <source>
        <dbReference type="Proteomes" id="UP000541558"/>
    </source>
</evidence>
<comment type="caution">
    <text evidence="11">The sequence shown here is derived from an EMBL/GenBank/DDBJ whole genome shotgun (WGS) entry which is preliminary data.</text>
</comment>
<dbReference type="EMBL" id="JAACJK010000120">
    <property type="protein sequence ID" value="KAF5329849.1"/>
    <property type="molecule type" value="Genomic_DNA"/>
</dbReference>
<keyword evidence="4" id="KW-0653">Protein transport</keyword>
<name>A0A8H5FAL8_9AGAR</name>
<dbReference type="PROSITE" id="PS50192">
    <property type="entry name" value="T_SNARE"/>
    <property type="match status" value="1"/>
</dbReference>
<dbReference type="SUPFAM" id="SSF58038">
    <property type="entry name" value="SNARE fusion complex"/>
    <property type="match status" value="1"/>
</dbReference>
<keyword evidence="2" id="KW-0813">Transport</keyword>
<evidence type="ECO:0000256" key="9">
    <source>
        <dbReference type="SAM" id="Phobius"/>
    </source>
</evidence>
<sequence>MSSSSRGQQRVEDVYEAQNDQRLDELHSKLRTLRGVTNDIHADVESQNLLLDQTNDRFASFGTSLSQASLRARQAFGIGPGAGTLKPWRIAMLIVAVFITLWLGAKIAGWWWSSPGA</sequence>
<dbReference type="OrthoDB" id="3063237at2759"/>
<gene>
    <name evidence="11" type="ORF">D9611_013402</name>
</gene>
<proteinExistence type="predicted"/>
<dbReference type="GO" id="GO:0000139">
    <property type="term" value="C:Golgi membrane"/>
    <property type="evidence" value="ECO:0007669"/>
    <property type="project" value="UniProtKB-SubCell"/>
</dbReference>
<keyword evidence="6" id="KW-0333">Golgi apparatus</keyword>
<dbReference type="PANTHER" id="PTHR12791">
    <property type="entry name" value="GOLGI SNARE BET1-RELATED"/>
    <property type="match status" value="1"/>
</dbReference>
<evidence type="ECO:0000313" key="11">
    <source>
        <dbReference type="EMBL" id="KAF5329849.1"/>
    </source>
</evidence>
<evidence type="ECO:0000256" key="6">
    <source>
        <dbReference type="ARBA" id="ARBA00023034"/>
    </source>
</evidence>
<evidence type="ECO:0000256" key="2">
    <source>
        <dbReference type="ARBA" id="ARBA00022448"/>
    </source>
</evidence>
<organism evidence="11 12">
    <name type="scientific">Ephemerocybe angulata</name>
    <dbReference type="NCBI Taxonomy" id="980116"/>
    <lineage>
        <taxon>Eukaryota</taxon>
        <taxon>Fungi</taxon>
        <taxon>Dikarya</taxon>
        <taxon>Basidiomycota</taxon>
        <taxon>Agaricomycotina</taxon>
        <taxon>Agaricomycetes</taxon>
        <taxon>Agaricomycetidae</taxon>
        <taxon>Agaricales</taxon>
        <taxon>Agaricineae</taxon>
        <taxon>Psathyrellaceae</taxon>
        <taxon>Ephemerocybe</taxon>
    </lineage>
</organism>
<keyword evidence="5 9" id="KW-1133">Transmembrane helix</keyword>
<keyword evidence="7 9" id="KW-0472">Membrane</keyword>
<dbReference type="SMART" id="SM00397">
    <property type="entry name" value="t_SNARE"/>
    <property type="match status" value="1"/>
</dbReference>
<dbReference type="GO" id="GO:0015031">
    <property type="term" value="P:protein transport"/>
    <property type="evidence" value="ECO:0007669"/>
    <property type="project" value="UniProtKB-KW"/>
</dbReference>
<evidence type="ECO:0000256" key="4">
    <source>
        <dbReference type="ARBA" id="ARBA00022927"/>
    </source>
</evidence>
<keyword evidence="12" id="KW-1185">Reference proteome</keyword>
<evidence type="ECO:0000256" key="3">
    <source>
        <dbReference type="ARBA" id="ARBA00022692"/>
    </source>
</evidence>
<dbReference type="Proteomes" id="UP000541558">
    <property type="component" value="Unassembled WGS sequence"/>
</dbReference>
<dbReference type="InterPro" id="IPR000727">
    <property type="entry name" value="T_SNARE_dom"/>
</dbReference>
<dbReference type="CDD" id="cd15853">
    <property type="entry name" value="SNARE_Bet1"/>
    <property type="match status" value="1"/>
</dbReference>
<feature type="transmembrane region" description="Helical" evidence="9">
    <location>
        <begin position="90"/>
        <end position="112"/>
    </location>
</feature>
<evidence type="ECO:0000256" key="5">
    <source>
        <dbReference type="ARBA" id="ARBA00022989"/>
    </source>
</evidence>
<evidence type="ECO:0000256" key="7">
    <source>
        <dbReference type="ARBA" id="ARBA00023136"/>
    </source>
</evidence>
<reference evidence="11 12" key="1">
    <citation type="journal article" date="2020" name="ISME J.">
        <title>Uncovering the hidden diversity of litter-decomposition mechanisms in mushroom-forming fungi.</title>
        <authorList>
            <person name="Floudas D."/>
            <person name="Bentzer J."/>
            <person name="Ahren D."/>
            <person name="Johansson T."/>
            <person name="Persson P."/>
            <person name="Tunlid A."/>
        </authorList>
    </citation>
    <scope>NUCLEOTIDE SEQUENCE [LARGE SCALE GENOMIC DNA]</scope>
    <source>
        <strain evidence="11 12">CBS 175.51</strain>
    </source>
</reference>
<evidence type="ECO:0000256" key="8">
    <source>
        <dbReference type="ARBA" id="ARBA00046280"/>
    </source>
</evidence>
<comment type="subcellular location">
    <subcellularLocation>
        <location evidence="8">Endomembrane system</location>
        <topology evidence="8">Single-pass type IV membrane protein</topology>
    </subcellularLocation>
    <subcellularLocation>
        <location evidence="1">Golgi apparatus membrane</location>
    </subcellularLocation>
</comment>
<accession>A0A8H5FAL8</accession>
<dbReference type="Gene3D" id="1.20.5.110">
    <property type="match status" value="1"/>
</dbReference>
<dbReference type="AlphaFoldDB" id="A0A8H5FAL8"/>
<keyword evidence="3 9" id="KW-0812">Transmembrane</keyword>
<feature type="domain" description="T-SNARE coiled-coil homology" evidence="10">
    <location>
        <begin position="13"/>
        <end position="75"/>
    </location>
</feature>
<dbReference type="InterPro" id="IPR039899">
    <property type="entry name" value="BET1_SNARE"/>
</dbReference>
<protein>
    <recommendedName>
        <fullName evidence="10">t-SNARE coiled-coil homology domain-containing protein</fullName>
    </recommendedName>
</protein>